<evidence type="ECO:0000313" key="5">
    <source>
        <dbReference type="EMBL" id="ADG82731.1"/>
    </source>
</evidence>
<dbReference type="InterPro" id="IPR001584">
    <property type="entry name" value="Integrase_cat-core"/>
</dbReference>
<keyword evidence="9" id="KW-1185">Reference proteome</keyword>
<dbReference type="InterPro" id="IPR015378">
    <property type="entry name" value="Transposase-like_Mu_C"/>
</dbReference>
<dbReference type="EMBL" id="CP002028">
    <property type="protein sequence ID" value="ADG82848.1"/>
    <property type="molecule type" value="Genomic_DNA"/>
</dbReference>
<protein>
    <submittedName>
        <fullName evidence="5">Integrase catalytic region</fullName>
    </submittedName>
</protein>
<dbReference type="EMBL" id="CP002028">
    <property type="protein sequence ID" value="ADG82731.1"/>
    <property type="molecule type" value="Genomic_DNA"/>
</dbReference>
<dbReference type="KEGG" id="tjr:TherJR_2003"/>
<dbReference type="STRING" id="635013.TherJR_0480"/>
<name>D5X811_THEPJ</name>
<dbReference type="GO" id="GO:0015074">
    <property type="term" value="P:DNA integration"/>
    <property type="evidence" value="ECO:0007669"/>
    <property type="project" value="InterPro"/>
</dbReference>
<dbReference type="Pfam" id="PF09299">
    <property type="entry name" value="Mu-transpos_C"/>
    <property type="match status" value="1"/>
</dbReference>
<reference evidence="5 9" key="1">
    <citation type="submission" date="2010-05" db="EMBL/GenBank/DDBJ databases">
        <title>Complete sequence of Thermincola sp. JR.</title>
        <authorList>
            <consortium name="US DOE Joint Genome Institute"/>
            <person name="Lucas S."/>
            <person name="Copeland A."/>
            <person name="Lapidus A."/>
            <person name="Cheng J.-F."/>
            <person name="Bruce D."/>
            <person name="Goodwin L."/>
            <person name="Pitluck S."/>
            <person name="Chertkov O."/>
            <person name="Detter J.C."/>
            <person name="Han C."/>
            <person name="Tapia R."/>
            <person name="Land M."/>
            <person name="Hauser L."/>
            <person name="Kyrpides N."/>
            <person name="Mikhailova N."/>
            <person name="Hazen T.C."/>
            <person name="Woyke T."/>
        </authorList>
    </citation>
    <scope>NUCLEOTIDE SEQUENCE [LARGE SCALE GENOMIC DNA]</scope>
    <source>
        <strain evidence="5 9">JR</strain>
    </source>
</reference>
<dbReference type="KEGG" id="tjr:TherJR_2486"/>
<dbReference type="GO" id="GO:0003676">
    <property type="term" value="F:nucleic acid binding"/>
    <property type="evidence" value="ECO:0007669"/>
    <property type="project" value="InterPro"/>
</dbReference>
<dbReference type="EMBL" id="CP002028">
    <property type="protein sequence ID" value="ADG81361.1"/>
    <property type="molecule type" value="Genomic_DNA"/>
</dbReference>
<organism evidence="5 9">
    <name type="scientific">Thermincola potens (strain JR)</name>
    <dbReference type="NCBI Taxonomy" id="635013"/>
    <lineage>
        <taxon>Bacteria</taxon>
        <taxon>Bacillati</taxon>
        <taxon>Bacillota</taxon>
        <taxon>Clostridia</taxon>
        <taxon>Eubacteriales</taxon>
        <taxon>Thermincolaceae</taxon>
        <taxon>Thermincola</taxon>
    </lineage>
</organism>
<dbReference type="Pfam" id="PF00665">
    <property type="entry name" value="rve"/>
    <property type="match status" value="1"/>
</dbReference>
<evidence type="ECO:0000313" key="4">
    <source>
        <dbReference type="EMBL" id="ADG82331.1"/>
    </source>
</evidence>
<dbReference type="KEGG" id="tjr:TherJR_2644"/>
<dbReference type="EMBL" id="CP002028">
    <property type="protein sequence ID" value="ADG81437.1"/>
    <property type="molecule type" value="Genomic_DNA"/>
</dbReference>
<dbReference type="OrthoDB" id="9794201at2"/>
<evidence type="ECO:0000313" key="2">
    <source>
        <dbReference type="EMBL" id="ADG81361.1"/>
    </source>
</evidence>
<dbReference type="InterPro" id="IPR012337">
    <property type="entry name" value="RNaseH-like_sf"/>
</dbReference>
<dbReference type="InterPro" id="IPR036397">
    <property type="entry name" value="RNaseH_sf"/>
</dbReference>
<gene>
    <name evidence="2" type="ordered locus">TherJR_0480</name>
    <name evidence="3" type="ordered locus">TherJR_0560</name>
    <name evidence="4" type="ordered locus">TherJR_1476</name>
    <name evidence="5" type="ordered locus">TherJR_1882</name>
    <name evidence="6" type="ordered locus">TherJR_2003</name>
    <name evidence="7" type="ordered locus">TherJR_2486</name>
    <name evidence="8" type="ordered locus">TherJR_2644</name>
</gene>
<dbReference type="PROSITE" id="PS50994">
    <property type="entry name" value="INTEGRASE"/>
    <property type="match status" value="1"/>
</dbReference>
<evidence type="ECO:0000313" key="8">
    <source>
        <dbReference type="EMBL" id="ADG83480.1"/>
    </source>
</evidence>
<evidence type="ECO:0000313" key="9">
    <source>
        <dbReference type="Proteomes" id="UP000002377"/>
    </source>
</evidence>
<dbReference type="RefSeq" id="WP_013119384.1">
    <property type="nucleotide sequence ID" value="NC_014152.1"/>
</dbReference>
<sequence length="464" mass="53582">MDEEKRLEIANFRYGLIAPVVCRRLEKGEQARLLAEIAAREYNDPHGKTFRPGLRTLERYLAAYRKQGLEGLKPKVREDKSTPRAVPDELLAKAVELKKELPTRSVDQIIRILELSQLVEPGILKRTTLSRYLKEVAREIKAEPSAHRRFSYSKRNQCWQGDTHATLYLPHPTEPGRKKSVRLVAFIDDYSRYITHAEYYFDEKLPRLEDCLKKAILRCGVPEKLYVDNGSVYRSQHLARICGELGIHLIHSRPYKPQGRGKIEGFFRYLDKSFRPEAQALIEQGKLTTLEDLNNFFWAWLEMAYQQKKHSSTAVKPVNRFNNCTHSLRRVDIAILNQIFLWQEERSVDKTCCFSLEGNTYEVDPVLAGKRVVVKYDPFDLTRIQVWFNGEQYANAKLLDLSKPHHPKVPKEDCLVNTPPTSGLNYLELLKKAYDENLAKTLGDLAYTRLGTPAHVEAREGDAK</sequence>
<dbReference type="Gene3D" id="3.30.420.10">
    <property type="entry name" value="Ribonuclease H-like superfamily/Ribonuclease H"/>
    <property type="match status" value="1"/>
</dbReference>
<evidence type="ECO:0000313" key="7">
    <source>
        <dbReference type="EMBL" id="ADG83323.1"/>
    </source>
</evidence>
<feature type="domain" description="Integrase catalytic" evidence="1">
    <location>
        <begin position="140"/>
        <end position="325"/>
    </location>
</feature>
<dbReference type="KEGG" id="tjr:TherJR_0480"/>
<dbReference type="EMBL" id="CP002028">
    <property type="protein sequence ID" value="ADG82331.1"/>
    <property type="molecule type" value="Genomic_DNA"/>
</dbReference>
<dbReference type="HOGENOM" id="CLU_038364_0_0_9"/>
<dbReference type="AlphaFoldDB" id="D5X811"/>
<evidence type="ECO:0000313" key="6">
    <source>
        <dbReference type="EMBL" id="ADG82848.1"/>
    </source>
</evidence>
<dbReference type="PANTHER" id="PTHR35004:SF6">
    <property type="entry name" value="TRANSPOSASE"/>
    <property type="match status" value="1"/>
</dbReference>
<evidence type="ECO:0000259" key="1">
    <source>
        <dbReference type="PROSITE" id="PS50994"/>
    </source>
</evidence>
<dbReference type="KEGG" id="tjr:TherJR_0560"/>
<evidence type="ECO:0000313" key="3">
    <source>
        <dbReference type="EMBL" id="ADG81437.1"/>
    </source>
</evidence>
<dbReference type="EMBL" id="CP002028">
    <property type="protein sequence ID" value="ADG83480.1"/>
    <property type="molecule type" value="Genomic_DNA"/>
</dbReference>
<dbReference type="eggNOG" id="COG2801">
    <property type="taxonomic scope" value="Bacteria"/>
</dbReference>
<dbReference type="KEGG" id="tjr:TherJR_1882"/>
<dbReference type="KEGG" id="tjr:TherJR_1476"/>
<dbReference type="PANTHER" id="PTHR35004">
    <property type="entry name" value="TRANSPOSASE RV3428C-RELATED"/>
    <property type="match status" value="1"/>
</dbReference>
<dbReference type="Proteomes" id="UP000002377">
    <property type="component" value="Chromosome"/>
</dbReference>
<dbReference type="EMBL" id="CP002028">
    <property type="protein sequence ID" value="ADG83323.1"/>
    <property type="molecule type" value="Genomic_DNA"/>
</dbReference>
<dbReference type="SUPFAM" id="SSF53098">
    <property type="entry name" value="Ribonuclease H-like"/>
    <property type="match status" value="1"/>
</dbReference>
<proteinExistence type="predicted"/>
<accession>D5X811</accession>